<evidence type="ECO:0000256" key="2">
    <source>
        <dbReference type="ARBA" id="ARBA00023002"/>
    </source>
</evidence>
<reference evidence="4 5" key="1">
    <citation type="submission" date="2019-05" db="EMBL/GenBank/DDBJ databases">
        <title>Psychrobacillus vulpis sp. nov., a new species isolated from feces of a red fox that inhabits in The Tablas de Daimiel Natural Park, Albacete, Spain.</title>
        <authorList>
            <person name="Rodriguez M."/>
            <person name="Reina J.C."/>
            <person name="Bejar V."/>
            <person name="Llamas I."/>
        </authorList>
    </citation>
    <scope>NUCLEOTIDE SEQUENCE [LARGE SCALE GENOMIC DNA]</scope>
    <source>
        <strain evidence="4 5">NHI-2</strain>
    </source>
</reference>
<dbReference type="Proteomes" id="UP000318937">
    <property type="component" value="Unassembled WGS sequence"/>
</dbReference>
<comment type="similarity">
    <text evidence="1">Belongs to the aldehyde dehydrogenase family.</text>
</comment>
<dbReference type="PANTHER" id="PTHR42991">
    <property type="entry name" value="ALDEHYDE DEHYDROGENASE"/>
    <property type="match status" value="1"/>
</dbReference>
<evidence type="ECO:0000259" key="3">
    <source>
        <dbReference type="Pfam" id="PF00171"/>
    </source>
</evidence>
<dbReference type="CDD" id="cd07149">
    <property type="entry name" value="ALDH_y4uC"/>
    <property type="match status" value="1"/>
</dbReference>
<dbReference type="SUPFAM" id="SSF53720">
    <property type="entry name" value="ALDH-like"/>
    <property type="match status" value="1"/>
</dbReference>
<name>A0A544TMT9_9BACI</name>
<feature type="domain" description="Aldehyde dehydrogenase" evidence="3">
    <location>
        <begin position="11"/>
        <end position="468"/>
    </location>
</feature>
<evidence type="ECO:0000256" key="1">
    <source>
        <dbReference type="ARBA" id="ARBA00009986"/>
    </source>
</evidence>
<organism evidence="4 5">
    <name type="scientific">Psychrobacillus soli</name>
    <dbReference type="NCBI Taxonomy" id="1543965"/>
    <lineage>
        <taxon>Bacteria</taxon>
        <taxon>Bacillati</taxon>
        <taxon>Bacillota</taxon>
        <taxon>Bacilli</taxon>
        <taxon>Bacillales</taxon>
        <taxon>Bacillaceae</taxon>
        <taxon>Psychrobacillus</taxon>
    </lineage>
</organism>
<evidence type="ECO:0000313" key="4">
    <source>
        <dbReference type="EMBL" id="TQR18766.1"/>
    </source>
</evidence>
<keyword evidence="5" id="KW-1185">Reference proteome</keyword>
<dbReference type="OrthoDB" id="9762913at2"/>
<dbReference type="PANTHER" id="PTHR42991:SF1">
    <property type="entry name" value="ALDEHYDE DEHYDROGENASE"/>
    <property type="match status" value="1"/>
</dbReference>
<sequence>MKKKLFINGEWIESEQYADLFSPYTEEKIAEIPLASEKQVDAAIDAAYNNREVMAKLTAYEKAEILEKLVDLLKENRVKAAQIIAMESSKPLKFSLGEVDRTIETYKFAAEEAKRIHGEMIPLDAAKNGADRLGYTLREPIGVVAAITPFNFPMNLVAHKVGPAIAAGNTIVLKPASQTPLSAYFLAELLEAAGLPKGTFNLVTGSGRKVGDRLVTSDKVSMVTFTGSPEVGIGIRNKAGLKKVALELGSNAGLIIDDKVHIDKIVPKCVTGAFSNQGQVCISLQRIYIHENLFEAFTAKFKEETEKLVLGDPLDENTDVSSLISRKEQDRAKAWIDEAAKEGAQIISGGVIENNILLPTVIVGAEPHLKVSCQEVFAPIVTINSIKNVEEGIDYINDSKYGLQAGIFTKDIHTAMNASKRLEVGGVMINDIPTYRVDQMPYGGVKESGNAREGLKYTIEEMTEMKLVVWNQEQY</sequence>
<dbReference type="EMBL" id="VDGG01000001">
    <property type="protein sequence ID" value="TQR18766.1"/>
    <property type="molecule type" value="Genomic_DNA"/>
</dbReference>
<dbReference type="Pfam" id="PF00171">
    <property type="entry name" value="Aldedh"/>
    <property type="match status" value="1"/>
</dbReference>
<evidence type="ECO:0000313" key="5">
    <source>
        <dbReference type="Proteomes" id="UP000318937"/>
    </source>
</evidence>
<protein>
    <submittedName>
        <fullName evidence="4">Aldehyde dehydrogenase family protein</fullName>
    </submittedName>
</protein>
<dbReference type="Gene3D" id="3.40.605.10">
    <property type="entry name" value="Aldehyde Dehydrogenase, Chain A, domain 1"/>
    <property type="match status" value="1"/>
</dbReference>
<gene>
    <name evidence="4" type="ORF">FG383_00300</name>
</gene>
<dbReference type="InterPro" id="IPR016162">
    <property type="entry name" value="Ald_DH_N"/>
</dbReference>
<accession>A0A544TMT9</accession>
<dbReference type="FunFam" id="3.40.605.10:FF:000007">
    <property type="entry name" value="NAD/NADP-dependent betaine aldehyde dehydrogenase"/>
    <property type="match status" value="1"/>
</dbReference>
<comment type="caution">
    <text evidence="4">The sequence shown here is derived from an EMBL/GenBank/DDBJ whole genome shotgun (WGS) entry which is preliminary data.</text>
</comment>
<dbReference type="InterPro" id="IPR016163">
    <property type="entry name" value="Ald_DH_C"/>
</dbReference>
<dbReference type="AlphaFoldDB" id="A0A544TMT9"/>
<keyword evidence="2" id="KW-0560">Oxidoreductase</keyword>
<dbReference type="InterPro" id="IPR016161">
    <property type="entry name" value="Ald_DH/histidinol_DH"/>
</dbReference>
<dbReference type="Gene3D" id="3.40.309.10">
    <property type="entry name" value="Aldehyde Dehydrogenase, Chain A, domain 2"/>
    <property type="match status" value="1"/>
</dbReference>
<proteinExistence type="inferred from homology"/>
<dbReference type="InterPro" id="IPR051020">
    <property type="entry name" value="ALDH-related_metabolic_enz"/>
</dbReference>
<dbReference type="RefSeq" id="WP_142604852.1">
    <property type="nucleotide sequence ID" value="NZ_VDGG01000001.1"/>
</dbReference>
<dbReference type="GO" id="GO:0008911">
    <property type="term" value="F:lactaldehyde dehydrogenase (NAD+) activity"/>
    <property type="evidence" value="ECO:0007669"/>
    <property type="project" value="TreeGrafter"/>
</dbReference>
<dbReference type="InterPro" id="IPR015590">
    <property type="entry name" value="Aldehyde_DH_dom"/>
</dbReference>